<dbReference type="Pfam" id="PF12730">
    <property type="entry name" value="ABC2_membrane_4"/>
    <property type="match status" value="1"/>
</dbReference>
<proteinExistence type="predicted"/>
<feature type="transmembrane region" description="Helical" evidence="1">
    <location>
        <begin position="248"/>
        <end position="270"/>
    </location>
</feature>
<keyword evidence="1" id="KW-0472">Membrane</keyword>
<evidence type="ECO:0000313" key="2">
    <source>
        <dbReference type="EMBL" id="MFC5463144.1"/>
    </source>
</evidence>
<keyword evidence="1" id="KW-1133">Transmembrane helix</keyword>
<feature type="transmembrane region" description="Helical" evidence="1">
    <location>
        <begin position="63"/>
        <end position="89"/>
    </location>
</feature>
<dbReference type="PANTHER" id="PTHR37305:SF1">
    <property type="entry name" value="MEMBRANE PROTEIN"/>
    <property type="match status" value="1"/>
</dbReference>
<accession>A0ABW0LBB0</accession>
<evidence type="ECO:0000256" key="1">
    <source>
        <dbReference type="SAM" id="Phobius"/>
    </source>
</evidence>
<feature type="transmembrane region" description="Helical" evidence="1">
    <location>
        <begin position="110"/>
        <end position="136"/>
    </location>
</feature>
<evidence type="ECO:0000313" key="3">
    <source>
        <dbReference type="Proteomes" id="UP001596147"/>
    </source>
</evidence>
<sequence length="277" mass="30645">MIGLIQNELMKIFSKKSSWIYMIILFVLALGGAIIYFFIINKFPEIGFGTTESTSTWHYMNNIVYGLGSLVTLFSVIVASAIVAAEFSSGTIKQLMIRPHARWKILLSKYITVILYALMLLISLNVVGFIIGSIFFGFGDFNATTTEIGLSGEFEVAIGAQALKKMLLLLPSLVITVTISFMLSTLFRSQALAVGVGVGVLFISSTIGQVIILLLNFGKLTWLKYLIFPHLDLSIYAITDTLAEGVTVGFSAVLLLVYYVIFMTLTFLFFQKRDIAF</sequence>
<gene>
    <name evidence="2" type="ORF">ACFPM4_00105</name>
</gene>
<comment type="caution">
    <text evidence="2">The sequence shown here is derived from an EMBL/GenBank/DDBJ whole genome shotgun (WGS) entry which is preliminary data.</text>
</comment>
<feature type="transmembrane region" description="Helical" evidence="1">
    <location>
        <begin position="191"/>
        <end position="215"/>
    </location>
</feature>
<dbReference type="PANTHER" id="PTHR37305">
    <property type="entry name" value="INTEGRAL MEMBRANE PROTEIN-RELATED"/>
    <property type="match status" value="1"/>
</dbReference>
<keyword evidence="3" id="KW-1185">Reference proteome</keyword>
<name>A0ABW0LBB0_9BACI</name>
<keyword evidence="1" id="KW-0812">Transmembrane</keyword>
<feature type="transmembrane region" description="Helical" evidence="1">
    <location>
        <begin position="20"/>
        <end position="43"/>
    </location>
</feature>
<organism evidence="2 3">
    <name type="scientific">Lederbergia graminis</name>
    <dbReference type="NCBI Taxonomy" id="735518"/>
    <lineage>
        <taxon>Bacteria</taxon>
        <taxon>Bacillati</taxon>
        <taxon>Bacillota</taxon>
        <taxon>Bacilli</taxon>
        <taxon>Bacillales</taxon>
        <taxon>Bacillaceae</taxon>
        <taxon>Lederbergia</taxon>
    </lineage>
</organism>
<dbReference type="Proteomes" id="UP001596147">
    <property type="component" value="Unassembled WGS sequence"/>
</dbReference>
<feature type="transmembrane region" description="Helical" evidence="1">
    <location>
        <begin position="166"/>
        <end position="184"/>
    </location>
</feature>
<dbReference type="EMBL" id="JBHSMC010000001">
    <property type="protein sequence ID" value="MFC5463144.1"/>
    <property type="molecule type" value="Genomic_DNA"/>
</dbReference>
<reference evidence="3" key="1">
    <citation type="journal article" date="2019" name="Int. J. Syst. Evol. Microbiol.">
        <title>The Global Catalogue of Microorganisms (GCM) 10K type strain sequencing project: providing services to taxonomists for standard genome sequencing and annotation.</title>
        <authorList>
            <consortium name="The Broad Institute Genomics Platform"/>
            <consortium name="The Broad Institute Genome Sequencing Center for Infectious Disease"/>
            <person name="Wu L."/>
            <person name="Ma J."/>
        </authorList>
    </citation>
    <scope>NUCLEOTIDE SEQUENCE [LARGE SCALE GENOMIC DNA]</scope>
    <source>
        <strain evidence="3">CGMCC 1.12237</strain>
    </source>
</reference>
<protein>
    <submittedName>
        <fullName evidence="2">ABC transporter permease</fullName>
    </submittedName>
</protein>
<dbReference type="RefSeq" id="WP_382346325.1">
    <property type="nucleotide sequence ID" value="NZ_JBHSMC010000001.1"/>
</dbReference>